<dbReference type="OrthoDB" id="2992432at2759"/>
<keyword evidence="2" id="KW-0472">Membrane</keyword>
<reference evidence="4" key="1">
    <citation type="journal article" date="2017" name="Nat. Ecol. Evol.">
        <title>Genome expansion and lineage-specific genetic innovations in the forest pathogenic fungi Armillaria.</title>
        <authorList>
            <person name="Sipos G."/>
            <person name="Prasanna A.N."/>
            <person name="Walter M.C."/>
            <person name="O'Connor E."/>
            <person name="Balint B."/>
            <person name="Krizsan K."/>
            <person name="Kiss B."/>
            <person name="Hess J."/>
            <person name="Varga T."/>
            <person name="Slot J."/>
            <person name="Riley R."/>
            <person name="Boka B."/>
            <person name="Rigling D."/>
            <person name="Barry K."/>
            <person name="Lee J."/>
            <person name="Mihaltcheva S."/>
            <person name="LaButti K."/>
            <person name="Lipzen A."/>
            <person name="Waldron R."/>
            <person name="Moloney N.M."/>
            <person name="Sperisen C."/>
            <person name="Kredics L."/>
            <person name="Vagvoelgyi C."/>
            <person name="Patrignani A."/>
            <person name="Fitzpatrick D."/>
            <person name="Nagy I."/>
            <person name="Doyle S."/>
            <person name="Anderson J.B."/>
            <person name="Grigoriev I.V."/>
            <person name="Gueldener U."/>
            <person name="Muensterkoetter M."/>
            <person name="Nagy L.G."/>
        </authorList>
    </citation>
    <scope>NUCLEOTIDE SEQUENCE [LARGE SCALE GENOMIC DNA]</scope>
    <source>
        <strain evidence="4">Ar21-2</strain>
    </source>
</reference>
<protein>
    <submittedName>
        <fullName evidence="3">Uncharacterized protein</fullName>
    </submittedName>
</protein>
<accession>A0A2H3D9M9</accession>
<proteinExistence type="predicted"/>
<keyword evidence="4" id="KW-1185">Reference proteome</keyword>
<dbReference type="Proteomes" id="UP000217790">
    <property type="component" value="Unassembled WGS sequence"/>
</dbReference>
<dbReference type="EMBL" id="KZ293665">
    <property type="protein sequence ID" value="PBK90494.1"/>
    <property type="molecule type" value="Genomic_DNA"/>
</dbReference>
<evidence type="ECO:0000256" key="1">
    <source>
        <dbReference type="SAM" id="MobiDB-lite"/>
    </source>
</evidence>
<feature type="compositionally biased region" description="Polar residues" evidence="1">
    <location>
        <begin position="298"/>
        <end position="314"/>
    </location>
</feature>
<feature type="transmembrane region" description="Helical" evidence="2">
    <location>
        <begin position="181"/>
        <end position="200"/>
    </location>
</feature>
<evidence type="ECO:0000256" key="2">
    <source>
        <dbReference type="SAM" id="Phobius"/>
    </source>
</evidence>
<sequence length="352" mass="39318">MTARMHPTPDLTDSQIKDLFVALDTQFNNTMLTASLYGNQCFEGIYTGVVAVTLWAVASKNNCENHRWPHFLVVIILLLYFLAAFNLYHVRVLCSAIFTTPAWISFWESSEFIRVPTPVILTGDIWRCWIVRGRSWCIVFIPIACTTLAIVSRGIVAYYGVVGPLVPSQAISVENIVSWSVLYSSLVLATLLWCTILIIYRIWRVGASAGRIHVYQRVIETLVESASLYSAVIAVLMVFEARNEADTLYAQGFAIAMRGIMPTMLVGRVAGGHARPNDSWSESTTRSSLRFRTRSSSQNDTQMSVVSGWETSSRVGPDLEEGLEDSTELRVELRQLPVHMIVPHASSGHRIP</sequence>
<dbReference type="AlphaFoldDB" id="A0A2H3D9M9"/>
<evidence type="ECO:0000313" key="3">
    <source>
        <dbReference type="EMBL" id="PBK90494.1"/>
    </source>
</evidence>
<feature type="transmembrane region" description="Helical" evidence="2">
    <location>
        <begin position="136"/>
        <end position="161"/>
    </location>
</feature>
<feature type="compositionally biased region" description="Low complexity" evidence="1">
    <location>
        <begin position="281"/>
        <end position="297"/>
    </location>
</feature>
<feature type="transmembrane region" description="Helical" evidence="2">
    <location>
        <begin position="70"/>
        <end position="88"/>
    </location>
</feature>
<keyword evidence="2" id="KW-1133">Transmembrane helix</keyword>
<dbReference type="InParanoid" id="A0A2H3D9M9"/>
<gene>
    <name evidence="3" type="ORF">ARMGADRAFT_1032501</name>
</gene>
<evidence type="ECO:0000313" key="4">
    <source>
        <dbReference type="Proteomes" id="UP000217790"/>
    </source>
</evidence>
<organism evidence="3 4">
    <name type="scientific">Armillaria gallica</name>
    <name type="common">Bulbous honey fungus</name>
    <name type="synonym">Armillaria bulbosa</name>
    <dbReference type="NCBI Taxonomy" id="47427"/>
    <lineage>
        <taxon>Eukaryota</taxon>
        <taxon>Fungi</taxon>
        <taxon>Dikarya</taxon>
        <taxon>Basidiomycota</taxon>
        <taxon>Agaricomycotina</taxon>
        <taxon>Agaricomycetes</taxon>
        <taxon>Agaricomycetidae</taxon>
        <taxon>Agaricales</taxon>
        <taxon>Marasmiineae</taxon>
        <taxon>Physalacriaceae</taxon>
        <taxon>Armillaria</taxon>
    </lineage>
</organism>
<name>A0A2H3D9M9_ARMGA</name>
<keyword evidence="2" id="KW-0812">Transmembrane</keyword>
<feature type="region of interest" description="Disordered" evidence="1">
    <location>
        <begin position="272"/>
        <end position="321"/>
    </location>
</feature>
<feature type="transmembrane region" description="Helical" evidence="2">
    <location>
        <begin position="41"/>
        <end position="58"/>
    </location>
</feature>